<dbReference type="PANTHER" id="PTHR37984">
    <property type="entry name" value="PROTEIN CBG26694"/>
    <property type="match status" value="1"/>
</dbReference>
<keyword evidence="3" id="KW-0540">Nuclease</keyword>
<dbReference type="AlphaFoldDB" id="A0A9N9LM99"/>
<evidence type="ECO:0000256" key="1">
    <source>
        <dbReference type="ARBA" id="ARBA00022679"/>
    </source>
</evidence>
<name>A0A9N9LM99_9HELO</name>
<evidence type="ECO:0000313" key="11">
    <source>
        <dbReference type="Proteomes" id="UP000701801"/>
    </source>
</evidence>
<dbReference type="InterPro" id="IPR001584">
    <property type="entry name" value="Integrase_cat-core"/>
</dbReference>
<dbReference type="Proteomes" id="UP000701801">
    <property type="component" value="Unassembled WGS sequence"/>
</dbReference>
<organism evidence="10 11">
    <name type="scientific">Hymenoscyphus albidus</name>
    <dbReference type="NCBI Taxonomy" id="595503"/>
    <lineage>
        <taxon>Eukaryota</taxon>
        <taxon>Fungi</taxon>
        <taxon>Dikarya</taxon>
        <taxon>Ascomycota</taxon>
        <taxon>Pezizomycotina</taxon>
        <taxon>Leotiomycetes</taxon>
        <taxon>Helotiales</taxon>
        <taxon>Helotiaceae</taxon>
        <taxon>Hymenoscyphus</taxon>
    </lineage>
</organism>
<dbReference type="GO" id="GO:0004519">
    <property type="term" value="F:endonuclease activity"/>
    <property type="evidence" value="ECO:0007669"/>
    <property type="project" value="UniProtKB-KW"/>
</dbReference>
<keyword evidence="5" id="KW-0378">Hydrolase</keyword>
<keyword evidence="4" id="KW-0255">Endonuclease</keyword>
<dbReference type="Gene3D" id="3.10.10.10">
    <property type="entry name" value="HIV Type 1 Reverse Transcriptase, subunit A, domain 1"/>
    <property type="match status" value="1"/>
</dbReference>
<evidence type="ECO:0000256" key="2">
    <source>
        <dbReference type="ARBA" id="ARBA00022695"/>
    </source>
</evidence>
<feature type="domain" description="Integrase catalytic" evidence="9">
    <location>
        <begin position="576"/>
        <end position="730"/>
    </location>
</feature>
<dbReference type="GO" id="GO:0003964">
    <property type="term" value="F:RNA-directed DNA polymerase activity"/>
    <property type="evidence" value="ECO:0007669"/>
    <property type="project" value="UniProtKB-KW"/>
</dbReference>
<dbReference type="PROSITE" id="PS50878">
    <property type="entry name" value="RT_POL"/>
    <property type="match status" value="1"/>
</dbReference>
<sequence>MRALPEHRPWDHEIKLKEGHDLRKQKLRPHNWRNLQLLEEYVREGIQKGRIQKSDSPIASNMLIAKKKDDPKGRACVDYREVNNATVKDAYPLPTGQYLRDKLGRAKIFTKLDQRNAFGLIRIKPGDEWKTAFVLPSGLYEYNVMPFGLTNAPATCQRQNNSILEDLLGVTVICYLDDILVYSEHKEDHQGHVREVLRRLAAVDSRLKLSKCEFGVTRTIFLGYVISPGQMEVDPEKIRAIVEWKSPENVKDVQSFQGFANFCRQFIGNYAGLSKPLTDLTRKDKPFFWDKVTEQAFQEIKQRFAKEPILRNHDVDKPSTVETDASDTAVGAVHLQPDDNGKLMPVAYFSKTLDSAQQNYSIFEKELLAIVLALEHWKIYLQGARHQVTILTDHENLRTFTTTKELSNRRLARWSQILAGFDIVIRHVSGTSNARADALSRKPGYEGDKEYKKIAILKTLENGDLTPTIHEIAATTRESPWDNKIKAAQDKDGIEEFKNGKTWVPDSYAKEFIAEYHAAPAHGHQGVRRTLQRIRRYYHVDRVAAVVKEVIAECDTCIRNKASRHAPYGQMGTTPIPPTPWKSISWDFIVKLPKSKDPMTGVEYDSILVIMERLTKYMILVPYRESSTAKELAFAFLKEVVSKHGLPEEIVSDRDKLFTSLFWTALTERLGAKRKLSTAFHPQTNGGNERMNQVVETYLRCYVNYQQDDWVELLPLAEFAYNSSTTETTL</sequence>
<feature type="domain" description="Reverse transcriptase" evidence="8">
    <location>
        <begin position="46"/>
        <end position="226"/>
    </location>
</feature>
<dbReference type="InterPro" id="IPR000477">
    <property type="entry name" value="RT_dom"/>
</dbReference>
<dbReference type="OrthoDB" id="3563554at2759"/>
<dbReference type="GO" id="GO:0003723">
    <property type="term" value="F:RNA binding"/>
    <property type="evidence" value="ECO:0007669"/>
    <property type="project" value="UniProtKB-KW"/>
</dbReference>
<evidence type="ECO:0000256" key="6">
    <source>
        <dbReference type="ARBA" id="ARBA00022884"/>
    </source>
</evidence>
<dbReference type="CDD" id="cd01647">
    <property type="entry name" value="RT_LTR"/>
    <property type="match status" value="1"/>
</dbReference>
<dbReference type="Pfam" id="PF17921">
    <property type="entry name" value="Integrase_H2C2"/>
    <property type="match status" value="1"/>
</dbReference>
<dbReference type="Gene3D" id="1.10.340.70">
    <property type="match status" value="1"/>
</dbReference>
<dbReference type="Pfam" id="PF17917">
    <property type="entry name" value="RT_RNaseH"/>
    <property type="match status" value="1"/>
</dbReference>
<dbReference type="GO" id="GO:0005634">
    <property type="term" value="C:nucleus"/>
    <property type="evidence" value="ECO:0007669"/>
    <property type="project" value="UniProtKB-ARBA"/>
</dbReference>
<comment type="caution">
    <text evidence="10">The sequence shown here is derived from an EMBL/GenBank/DDBJ whole genome shotgun (WGS) entry which is preliminary data.</text>
</comment>
<keyword evidence="2" id="KW-0548">Nucleotidyltransferase</keyword>
<feature type="non-terminal residue" evidence="10">
    <location>
        <position position="730"/>
    </location>
</feature>
<dbReference type="InterPro" id="IPR043128">
    <property type="entry name" value="Rev_trsase/Diguanyl_cyclase"/>
</dbReference>
<dbReference type="InterPro" id="IPR012337">
    <property type="entry name" value="RNaseH-like_sf"/>
</dbReference>
<dbReference type="GO" id="GO:0016787">
    <property type="term" value="F:hydrolase activity"/>
    <property type="evidence" value="ECO:0007669"/>
    <property type="project" value="UniProtKB-KW"/>
</dbReference>
<keyword evidence="11" id="KW-1185">Reference proteome</keyword>
<dbReference type="InterPro" id="IPR043502">
    <property type="entry name" value="DNA/RNA_pol_sf"/>
</dbReference>
<evidence type="ECO:0008006" key="12">
    <source>
        <dbReference type="Google" id="ProtNLM"/>
    </source>
</evidence>
<dbReference type="CDD" id="cd09274">
    <property type="entry name" value="RNase_HI_RT_Ty3"/>
    <property type="match status" value="1"/>
</dbReference>
<proteinExistence type="predicted"/>
<evidence type="ECO:0000256" key="7">
    <source>
        <dbReference type="ARBA" id="ARBA00022918"/>
    </source>
</evidence>
<keyword evidence="7" id="KW-0695">RNA-directed DNA polymerase</keyword>
<evidence type="ECO:0000313" key="10">
    <source>
        <dbReference type="EMBL" id="CAG8975700.1"/>
    </source>
</evidence>
<evidence type="ECO:0000256" key="4">
    <source>
        <dbReference type="ARBA" id="ARBA00022759"/>
    </source>
</evidence>
<dbReference type="GO" id="GO:0015074">
    <property type="term" value="P:DNA integration"/>
    <property type="evidence" value="ECO:0007669"/>
    <property type="project" value="InterPro"/>
</dbReference>
<dbReference type="EMBL" id="CAJVRM010000148">
    <property type="protein sequence ID" value="CAG8975700.1"/>
    <property type="molecule type" value="Genomic_DNA"/>
</dbReference>
<dbReference type="PROSITE" id="PS50994">
    <property type="entry name" value="INTEGRASE"/>
    <property type="match status" value="1"/>
</dbReference>
<dbReference type="PANTHER" id="PTHR37984:SF5">
    <property type="entry name" value="PROTEIN NYNRIN-LIKE"/>
    <property type="match status" value="1"/>
</dbReference>
<keyword evidence="1" id="KW-0808">Transferase</keyword>
<accession>A0A9N9LM99</accession>
<dbReference type="FunFam" id="3.30.70.270:FF:000026">
    <property type="entry name" value="Transposon Ty3-G Gag-Pol polyprotein"/>
    <property type="match status" value="1"/>
</dbReference>
<evidence type="ECO:0000259" key="9">
    <source>
        <dbReference type="PROSITE" id="PS50994"/>
    </source>
</evidence>
<protein>
    <recommendedName>
        <fullName evidence="12">Reverse transcriptase</fullName>
    </recommendedName>
</protein>
<dbReference type="InterPro" id="IPR041588">
    <property type="entry name" value="Integrase_H2C2"/>
</dbReference>
<keyword evidence="6" id="KW-0694">RNA-binding</keyword>
<evidence type="ECO:0000259" key="8">
    <source>
        <dbReference type="PROSITE" id="PS50878"/>
    </source>
</evidence>
<dbReference type="InterPro" id="IPR050951">
    <property type="entry name" value="Retrovirus_Pol_polyprotein"/>
</dbReference>
<dbReference type="InterPro" id="IPR036397">
    <property type="entry name" value="RNaseH_sf"/>
</dbReference>
<dbReference type="SUPFAM" id="SSF53098">
    <property type="entry name" value="Ribonuclease H-like"/>
    <property type="match status" value="1"/>
</dbReference>
<dbReference type="Gene3D" id="3.30.420.10">
    <property type="entry name" value="Ribonuclease H-like superfamily/Ribonuclease H"/>
    <property type="match status" value="1"/>
</dbReference>
<reference evidence="10" key="1">
    <citation type="submission" date="2021-07" db="EMBL/GenBank/DDBJ databases">
        <authorList>
            <person name="Durling M."/>
        </authorList>
    </citation>
    <scope>NUCLEOTIDE SEQUENCE</scope>
</reference>
<dbReference type="InterPro" id="IPR041373">
    <property type="entry name" value="RT_RNaseH"/>
</dbReference>
<evidence type="ECO:0000256" key="3">
    <source>
        <dbReference type="ARBA" id="ARBA00022722"/>
    </source>
</evidence>
<dbReference type="Pfam" id="PF00078">
    <property type="entry name" value="RVT_1"/>
    <property type="match status" value="1"/>
</dbReference>
<evidence type="ECO:0000256" key="5">
    <source>
        <dbReference type="ARBA" id="ARBA00022801"/>
    </source>
</evidence>
<gene>
    <name evidence="10" type="ORF">HYALB_00009107</name>
</gene>
<dbReference type="Gene3D" id="3.30.70.270">
    <property type="match status" value="2"/>
</dbReference>
<dbReference type="SUPFAM" id="SSF56672">
    <property type="entry name" value="DNA/RNA polymerases"/>
    <property type="match status" value="1"/>
</dbReference>